<dbReference type="InterPro" id="IPR004712">
    <property type="entry name" value="Na+/H+_antiporter_fungi"/>
</dbReference>
<feature type="transmembrane region" description="Helical" evidence="12">
    <location>
        <begin position="318"/>
        <end position="343"/>
    </location>
</feature>
<keyword evidence="7" id="KW-0915">Sodium</keyword>
<feature type="compositionally biased region" description="Polar residues" evidence="11">
    <location>
        <begin position="438"/>
        <end position="453"/>
    </location>
</feature>
<organism evidence="14 15">
    <name type="scientific">Meripilus lineatus</name>
    <dbReference type="NCBI Taxonomy" id="2056292"/>
    <lineage>
        <taxon>Eukaryota</taxon>
        <taxon>Fungi</taxon>
        <taxon>Dikarya</taxon>
        <taxon>Basidiomycota</taxon>
        <taxon>Agaricomycotina</taxon>
        <taxon>Agaricomycetes</taxon>
        <taxon>Polyporales</taxon>
        <taxon>Meripilaceae</taxon>
        <taxon>Meripilus</taxon>
    </lineage>
</organism>
<dbReference type="PANTHER" id="PTHR31382">
    <property type="entry name" value="NA(+)/H(+) ANTIPORTER"/>
    <property type="match status" value="1"/>
</dbReference>
<accession>A0AAD5V6K4</accession>
<evidence type="ECO:0000313" key="14">
    <source>
        <dbReference type="EMBL" id="KAJ3487410.1"/>
    </source>
</evidence>
<feature type="transmembrane region" description="Helical" evidence="12">
    <location>
        <begin position="175"/>
        <end position="197"/>
    </location>
</feature>
<keyword evidence="10" id="KW-0739">Sodium transport</keyword>
<dbReference type="GO" id="GO:0120029">
    <property type="term" value="P:proton export across plasma membrane"/>
    <property type="evidence" value="ECO:0007669"/>
    <property type="project" value="InterPro"/>
</dbReference>
<gene>
    <name evidence="14" type="ORF">NLI96_g3569</name>
</gene>
<comment type="similarity">
    <text evidence="2">Belongs to the fungal Na(+)/H(+) exchanger family.</text>
</comment>
<dbReference type="GO" id="GO:0015385">
    <property type="term" value="F:sodium:proton antiporter activity"/>
    <property type="evidence" value="ECO:0007669"/>
    <property type="project" value="InterPro"/>
</dbReference>
<feature type="transmembrane region" description="Helical" evidence="12">
    <location>
        <begin position="363"/>
        <end position="386"/>
    </location>
</feature>
<feature type="domain" description="Cation/H+ exchanger transmembrane" evidence="13">
    <location>
        <begin position="5"/>
        <end position="230"/>
    </location>
</feature>
<evidence type="ECO:0000256" key="12">
    <source>
        <dbReference type="SAM" id="Phobius"/>
    </source>
</evidence>
<feature type="transmembrane region" description="Helical" evidence="12">
    <location>
        <begin position="7"/>
        <end position="29"/>
    </location>
</feature>
<comment type="caution">
    <text evidence="14">The sequence shown here is derived from an EMBL/GenBank/DDBJ whole genome shotgun (WGS) entry which is preliminary data.</text>
</comment>
<keyword evidence="9 12" id="KW-0472">Membrane</keyword>
<dbReference type="GO" id="GO:0030007">
    <property type="term" value="P:intracellular potassium ion homeostasis"/>
    <property type="evidence" value="ECO:0007669"/>
    <property type="project" value="TreeGrafter"/>
</dbReference>
<reference evidence="14" key="1">
    <citation type="submission" date="2022-07" db="EMBL/GenBank/DDBJ databases">
        <title>Genome Sequence of Physisporinus lineatus.</title>
        <authorList>
            <person name="Buettner E."/>
        </authorList>
    </citation>
    <scope>NUCLEOTIDE SEQUENCE</scope>
    <source>
        <strain evidence="14">VT162</strain>
    </source>
</reference>
<evidence type="ECO:0000256" key="6">
    <source>
        <dbReference type="ARBA" id="ARBA00022989"/>
    </source>
</evidence>
<evidence type="ECO:0000256" key="7">
    <source>
        <dbReference type="ARBA" id="ARBA00023053"/>
    </source>
</evidence>
<dbReference type="Proteomes" id="UP001212997">
    <property type="component" value="Unassembled WGS sequence"/>
</dbReference>
<evidence type="ECO:0000256" key="4">
    <source>
        <dbReference type="ARBA" id="ARBA00022449"/>
    </source>
</evidence>
<evidence type="ECO:0000256" key="5">
    <source>
        <dbReference type="ARBA" id="ARBA00022692"/>
    </source>
</evidence>
<feature type="transmembrane region" description="Helical" evidence="12">
    <location>
        <begin position="41"/>
        <end position="61"/>
    </location>
</feature>
<keyword evidence="15" id="KW-1185">Reference proteome</keyword>
<keyword evidence="4" id="KW-0050">Antiport</keyword>
<dbReference type="GO" id="GO:0036376">
    <property type="term" value="P:sodium ion export across plasma membrane"/>
    <property type="evidence" value="ECO:0007669"/>
    <property type="project" value="InterPro"/>
</dbReference>
<dbReference type="EMBL" id="JANAWD010000093">
    <property type="protein sequence ID" value="KAJ3487410.1"/>
    <property type="molecule type" value="Genomic_DNA"/>
</dbReference>
<feature type="transmembrane region" description="Helical" evidence="12">
    <location>
        <begin position="249"/>
        <end position="271"/>
    </location>
</feature>
<keyword evidence="3" id="KW-0813">Transport</keyword>
<dbReference type="Pfam" id="PF00999">
    <property type="entry name" value="Na_H_Exchanger"/>
    <property type="match status" value="2"/>
</dbReference>
<evidence type="ECO:0000256" key="11">
    <source>
        <dbReference type="SAM" id="MobiDB-lite"/>
    </source>
</evidence>
<dbReference type="PANTHER" id="PTHR31382:SF4">
    <property type="entry name" value="NA(+)_H(+) ANTIPORTER"/>
    <property type="match status" value="1"/>
</dbReference>
<name>A0AAD5V6K4_9APHY</name>
<dbReference type="GO" id="GO:0005886">
    <property type="term" value="C:plasma membrane"/>
    <property type="evidence" value="ECO:0007669"/>
    <property type="project" value="InterPro"/>
</dbReference>
<evidence type="ECO:0000256" key="8">
    <source>
        <dbReference type="ARBA" id="ARBA00023065"/>
    </source>
</evidence>
<feature type="region of interest" description="Disordered" evidence="11">
    <location>
        <begin position="395"/>
        <end position="460"/>
    </location>
</feature>
<feature type="domain" description="Cation/H+ exchanger transmembrane" evidence="13">
    <location>
        <begin position="256"/>
        <end position="382"/>
    </location>
</feature>
<evidence type="ECO:0000313" key="15">
    <source>
        <dbReference type="Proteomes" id="UP001212997"/>
    </source>
</evidence>
<comment type="subcellular location">
    <subcellularLocation>
        <location evidence="1">Membrane</location>
        <topology evidence="1">Multi-pass membrane protein</topology>
    </subcellularLocation>
</comment>
<keyword evidence="6 12" id="KW-1133">Transmembrane helix</keyword>
<sequence>MIKNVLYINEVILGTAFGVLMGPYCADVLDPRSWGPTSNRITLEVLRVVLVVGLFIIGVQLPKRYLLEHLQGMLVMVIPTMAFGWVVIAIIINALFPSLSFVSSLAISACLTPTDPIICSAIVGGKFAEKHVREDLRDILSAESAANDGLAYPFLSLSLYLVLETSTKTAIGKWLLIGCLYQVILGTVLGATLGLGFCKVMKFLYARDLLDPQSYPAQFVALALLTGGLESSLLTPSDIVLLTKVPDRFPLVIDTLLNCGCFIYIGAWLPFREFSSPDLGIAPWRLVVLFLAVLALRRIPPILLLYKWVHEIDGWQEALVAGHFGPMGVSALFVSTMAITTWLPPPHYPPQNQQEYLAATLPTLVAFVVLGSIIVHGFSISLFSLGRALRFMTRKRNPRNPTDDTESARAESYWGPSLTTAPTIPDSGSDKGVEQGSIRESSGPRTPLWSSRPPSDIGKN</sequence>
<feature type="transmembrane region" description="Helical" evidence="12">
    <location>
        <begin position="217"/>
        <end position="237"/>
    </location>
</feature>
<evidence type="ECO:0000256" key="2">
    <source>
        <dbReference type="ARBA" id="ARBA00005248"/>
    </source>
</evidence>
<evidence type="ECO:0000256" key="1">
    <source>
        <dbReference type="ARBA" id="ARBA00004141"/>
    </source>
</evidence>
<evidence type="ECO:0000259" key="13">
    <source>
        <dbReference type="Pfam" id="PF00999"/>
    </source>
</evidence>
<protein>
    <recommendedName>
        <fullName evidence="13">Cation/H+ exchanger transmembrane domain-containing protein</fullName>
    </recommendedName>
</protein>
<dbReference type="AlphaFoldDB" id="A0AAD5V6K4"/>
<dbReference type="GO" id="GO:0042391">
    <property type="term" value="P:regulation of membrane potential"/>
    <property type="evidence" value="ECO:0007669"/>
    <property type="project" value="InterPro"/>
</dbReference>
<evidence type="ECO:0000256" key="9">
    <source>
        <dbReference type="ARBA" id="ARBA00023136"/>
    </source>
</evidence>
<keyword evidence="8" id="KW-0406">Ion transport</keyword>
<evidence type="ECO:0000256" key="3">
    <source>
        <dbReference type="ARBA" id="ARBA00022448"/>
    </source>
</evidence>
<dbReference type="InterPro" id="IPR006153">
    <property type="entry name" value="Cation/H_exchanger_TM"/>
</dbReference>
<feature type="transmembrane region" description="Helical" evidence="12">
    <location>
        <begin position="73"/>
        <end position="96"/>
    </location>
</feature>
<feature type="transmembrane region" description="Helical" evidence="12">
    <location>
        <begin position="283"/>
        <end position="306"/>
    </location>
</feature>
<evidence type="ECO:0000256" key="10">
    <source>
        <dbReference type="ARBA" id="ARBA00023201"/>
    </source>
</evidence>
<keyword evidence="5 12" id="KW-0812">Transmembrane</keyword>
<proteinExistence type="inferred from homology"/>